<evidence type="ECO:0000256" key="2">
    <source>
        <dbReference type="ARBA" id="ARBA00022692"/>
    </source>
</evidence>
<dbReference type="GO" id="GO:0016020">
    <property type="term" value="C:membrane"/>
    <property type="evidence" value="ECO:0007669"/>
    <property type="project" value="UniProtKB-SubCell"/>
</dbReference>
<feature type="transmembrane region" description="Helical" evidence="5">
    <location>
        <begin position="176"/>
        <end position="196"/>
    </location>
</feature>
<comment type="caution">
    <text evidence="7">The sequence shown here is derived from an EMBL/GenBank/DDBJ whole genome shotgun (WGS) entry which is preliminary data.</text>
</comment>
<evidence type="ECO:0000259" key="6">
    <source>
        <dbReference type="PROSITE" id="PS50850"/>
    </source>
</evidence>
<feature type="transmembrane region" description="Helical" evidence="5">
    <location>
        <begin position="340"/>
        <end position="357"/>
    </location>
</feature>
<dbReference type="PROSITE" id="PS50850">
    <property type="entry name" value="MFS"/>
    <property type="match status" value="1"/>
</dbReference>
<comment type="subcellular location">
    <subcellularLocation>
        <location evidence="1">Membrane</location>
        <topology evidence="1">Multi-pass membrane protein</topology>
    </subcellularLocation>
</comment>
<dbReference type="Pfam" id="PF00083">
    <property type="entry name" value="Sugar_tr"/>
    <property type="match status" value="1"/>
</dbReference>
<evidence type="ECO:0000256" key="1">
    <source>
        <dbReference type="ARBA" id="ARBA00004141"/>
    </source>
</evidence>
<feature type="transmembrane region" description="Helical" evidence="5">
    <location>
        <begin position="429"/>
        <end position="446"/>
    </location>
</feature>
<protein>
    <recommendedName>
        <fullName evidence="6">Major facilitator superfamily (MFS) profile domain-containing protein</fullName>
    </recommendedName>
</protein>
<organism evidence="7 8">
    <name type="scientific">Mesorhabditis spiculigera</name>
    <dbReference type="NCBI Taxonomy" id="96644"/>
    <lineage>
        <taxon>Eukaryota</taxon>
        <taxon>Metazoa</taxon>
        <taxon>Ecdysozoa</taxon>
        <taxon>Nematoda</taxon>
        <taxon>Chromadorea</taxon>
        <taxon>Rhabditida</taxon>
        <taxon>Rhabditina</taxon>
        <taxon>Rhabditomorpha</taxon>
        <taxon>Rhabditoidea</taxon>
        <taxon>Rhabditidae</taxon>
        <taxon>Mesorhabditinae</taxon>
        <taxon>Mesorhabditis</taxon>
    </lineage>
</organism>
<dbReference type="CDD" id="cd17317">
    <property type="entry name" value="MFS_SLC22"/>
    <property type="match status" value="1"/>
</dbReference>
<feature type="transmembrane region" description="Helical" evidence="5">
    <location>
        <begin position="83"/>
        <end position="105"/>
    </location>
</feature>
<dbReference type="SUPFAM" id="SSF103473">
    <property type="entry name" value="MFS general substrate transporter"/>
    <property type="match status" value="1"/>
</dbReference>
<proteinExistence type="predicted"/>
<feature type="transmembrane region" description="Helical" evidence="5">
    <location>
        <begin position="398"/>
        <end position="417"/>
    </location>
</feature>
<name>A0AA36DHE9_9BILA</name>
<dbReference type="PANTHER" id="PTHR24064">
    <property type="entry name" value="SOLUTE CARRIER FAMILY 22 MEMBER"/>
    <property type="match status" value="1"/>
</dbReference>
<dbReference type="EMBL" id="CATQJA010002710">
    <property type="protein sequence ID" value="CAJ0587696.1"/>
    <property type="molecule type" value="Genomic_DNA"/>
</dbReference>
<dbReference type="GO" id="GO:0022857">
    <property type="term" value="F:transmembrane transporter activity"/>
    <property type="evidence" value="ECO:0007669"/>
    <property type="project" value="InterPro"/>
</dbReference>
<dbReference type="InterPro" id="IPR005828">
    <property type="entry name" value="MFS_sugar_transport-like"/>
</dbReference>
<reference evidence="7" key="1">
    <citation type="submission" date="2023-06" db="EMBL/GenBank/DDBJ databases">
        <authorList>
            <person name="Delattre M."/>
        </authorList>
    </citation>
    <scope>NUCLEOTIDE SEQUENCE</scope>
    <source>
        <strain evidence="7">AF72</strain>
    </source>
</reference>
<evidence type="ECO:0000256" key="4">
    <source>
        <dbReference type="ARBA" id="ARBA00023136"/>
    </source>
</evidence>
<feature type="transmembrane region" description="Helical" evidence="5">
    <location>
        <begin position="363"/>
        <end position="386"/>
    </location>
</feature>
<keyword evidence="2 5" id="KW-0812">Transmembrane</keyword>
<dbReference type="Proteomes" id="UP001177023">
    <property type="component" value="Unassembled WGS sequence"/>
</dbReference>
<evidence type="ECO:0000313" key="7">
    <source>
        <dbReference type="EMBL" id="CAJ0587696.1"/>
    </source>
</evidence>
<feature type="transmembrane region" description="Helical" evidence="5">
    <location>
        <begin position="117"/>
        <end position="140"/>
    </location>
</feature>
<evidence type="ECO:0000256" key="5">
    <source>
        <dbReference type="SAM" id="Phobius"/>
    </source>
</evidence>
<keyword evidence="3 5" id="KW-1133">Transmembrane helix</keyword>
<sequence>MDGGKAPVDGSEEDEHENARIYLPDQVLDEIEDGNNSLPIYMGAAALCWTLGSMPLMASSFTADTNNATMETLVSEFNLTDSRAYLADLPTSAYMAGNMIGGLFLTTASDRWGRRPVLVSTLILFWISGLLAALSPSILVFGILRGFQGCFYTGSTITAWVAGYEMTPTRLRGRTTFLFGMAWVIGYTLVAPLAYVSTSWRWLLVYTVIPSIPFSFWALRYYPETLHFLANRSRVHEMEGWLLKISNREKLQIQASQIRCQAVQEKIDVWREIWKHKIFLLYSVIMIYLWVCDTFTYFGLSLYSTQLSEGKWASYVLMGAVEVPAYIFTPTLLDRFGRRTIVASSHFLAALAFFTLLCKPGEWLVLSIWLIGKSAITLSFMALFVYASEVFPTNIRNASVGMCAVIARIGGIAAPQIKNMTHISENLPEVVLTVICLIAACATLLLPETACKPLPASILQSVEKPTAKLIGNSEKLETV</sequence>
<accession>A0AA36DHE9</accession>
<dbReference type="AlphaFoldDB" id="A0AA36DHE9"/>
<feature type="non-terminal residue" evidence="7">
    <location>
        <position position="1"/>
    </location>
</feature>
<keyword evidence="8" id="KW-1185">Reference proteome</keyword>
<feature type="domain" description="Major facilitator superfamily (MFS) profile" evidence="6">
    <location>
        <begin position="41"/>
        <end position="451"/>
    </location>
</feature>
<evidence type="ECO:0000313" key="8">
    <source>
        <dbReference type="Proteomes" id="UP001177023"/>
    </source>
</evidence>
<gene>
    <name evidence="7" type="ORF">MSPICULIGERA_LOCUS25651</name>
</gene>
<evidence type="ECO:0000256" key="3">
    <source>
        <dbReference type="ARBA" id="ARBA00022989"/>
    </source>
</evidence>
<feature type="transmembrane region" description="Helical" evidence="5">
    <location>
        <begin position="312"/>
        <end position="333"/>
    </location>
</feature>
<keyword evidence="4 5" id="KW-0472">Membrane</keyword>
<dbReference type="Gene3D" id="1.20.1250.20">
    <property type="entry name" value="MFS general substrate transporter like domains"/>
    <property type="match status" value="1"/>
</dbReference>
<feature type="transmembrane region" description="Helical" evidence="5">
    <location>
        <begin position="202"/>
        <end position="222"/>
    </location>
</feature>
<dbReference type="InterPro" id="IPR020846">
    <property type="entry name" value="MFS_dom"/>
</dbReference>
<feature type="transmembrane region" description="Helical" evidence="5">
    <location>
        <begin position="279"/>
        <end position="300"/>
    </location>
</feature>
<feature type="transmembrane region" description="Helical" evidence="5">
    <location>
        <begin position="40"/>
        <end position="63"/>
    </location>
</feature>
<dbReference type="InterPro" id="IPR036259">
    <property type="entry name" value="MFS_trans_sf"/>
</dbReference>